<reference evidence="3 4" key="1">
    <citation type="submission" date="2020-12" db="EMBL/GenBank/DDBJ databases">
        <title>Draft genome sequence of furan degrading bacterial strain FUR100.</title>
        <authorList>
            <person name="Woiski C."/>
        </authorList>
    </citation>
    <scope>NUCLEOTIDE SEQUENCE [LARGE SCALE GENOMIC DNA]</scope>
    <source>
        <strain evidence="3 4">FUR100</strain>
    </source>
</reference>
<feature type="domain" description="Transposase IS110-like N-terminal" evidence="1">
    <location>
        <begin position="10"/>
        <end position="162"/>
    </location>
</feature>
<dbReference type="PANTHER" id="PTHR33055">
    <property type="entry name" value="TRANSPOSASE FOR INSERTION SEQUENCE ELEMENT IS1111A"/>
    <property type="match status" value="1"/>
</dbReference>
<evidence type="ECO:0000259" key="2">
    <source>
        <dbReference type="Pfam" id="PF02371"/>
    </source>
</evidence>
<dbReference type="EMBL" id="JAECSB010000040">
    <property type="protein sequence ID" value="MBH5143641.1"/>
    <property type="molecule type" value="Genomic_DNA"/>
</dbReference>
<dbReference type="NCBIfam" id="NF033542">
    <property type="entry name" value="transpos_IS110"/>
    <property type="match status" value="1"/>
</dbReference>
<evidence type="ECO:0000259" key="1">
    <source>
        <dbReference type="Pfam" id="PF01548"/>
    </source>
</evidence>
<evidence type="ECO:0000313" key="3">
    <source>
        <dbReference type="EMBL" id="MBH5143641.1"/>
    </source>
</evidence>
<proteinExistence type="predicted"/>
<dbReference type="GO" id="GO:0004803">
    <property type="term" value="F:transposase activity"/>
    <property type="evidence" value="ECO:0007669"/>
    <property type="project" value="InterPro"/>
</dbReference>
<dbReference type="InterPro" id="IPR003346">
    <property type="entry name" value="Transposase_20"/>
</dbReference>
<evidence type="ECO:0000313" key="4">
    <source>
        <dbReference type="Proteomes" id="UP000627573"/>
    </source>
</evidence>
<name>A0A8I1D727_RHOER</name>
<dbReference type="Pfam" id="PF02371">
    <property type="entry name" value="Transposase_20"/>
    <property type="match status" value="1"/>
</dbReference>
<protein>
    <submittedName>
        <fullName evidence="3">IS110 family transposase</fullName>
    </submittedName>
</protein>
<dbReference type="Pfam" id="PF01548">
    <property type="entry name" value="DEDD_Tnp_IS110"/>
    <property type="match status" value="1"/>
</dbReference>
<feature type="domain" description="Transposase IS116/IS110/IS902 C-terminal" evidence="2">
    <location>
        <begin position="269"/>
        <end position="354"/>
    </location>
</feature>
<dbReference type="GO" id="GO:0003677">
    <property type="term" value="F:DNA binding"/>
    <property type="evidence" value="ECO:0007669"/>
    <property type="project" value="InterPro"/>
</dbReference>
<comment type="caution">
    <text evidence="3">The sequence shown here is derived from an EMBL/GenBank/DDBJ whole genome shotgun (WGS) entry which is preliminary data.</text>
</comment>
<dbReference type="AlphaFoldDB" id="A0A8I1D727"/>
<dbReference type="PANTHER" id="PTHR33055:SF3">
    <property type="entry name" value="PUTATIVE TRANSPOSASE FOR IS117-RELATED"/>
    <property type="match status" value="1"/>
</dbReference>
<dbReference type="GO" id="GO:0006313">
    <property type="term" value="P:DNA transposition"/>
    <property type="evidence" value="ECO:0007669"/>
    <property type="project" value="InterPro"/>
</dbReference>
<accession>A0A8I1D727</accession>
<gene>
    <name evidence="3" type="ORF">I3517_13580</name>
</gene>
<dbReference type="Proteomes" id="UP000627573">
    <property type="component" value="Unassembled WGS sequence"/>
</dbReference>
<dbReference type="InterPro" id="IPR047650">
    <property type="entry name" value="Transpos_IS110"/>
</dbReference>
<organism evidence="3 4">
    <name type="scientific">Rhodococcus erythropolis</name>
    <name type="common">Arthrobacter picolinophilus</name>
    <dbReference type="NCBI Taxonomy" id="1833"/>
    <lineage>
        <taxon>Bacteria</taxon>
        <taxon>Bacillati</taxon>
        <taxon>Actinomycetota</taxon>
        <taxon>Actinomycetes</taxon>
        <taxon>Mycobacteriales</taxon>
        <taxon>Nocardiaceae</taxon>
        <taxon>Rhodococcus</taxon>
        <taxon>Rhodococcus erythropolis group</taxon>
    </lineage>
</organism>
<dbReference type="InterPro" id="IPR002525">
    <property type="entry name" value="Transp_IS110-like_N"/>
</dbReference>
<sequence>MRQLWARIGAGKAHHHCVVIDSEGTRLLSRRVANDEADLTTLVDEVLELSGGGVVKWAVDLNSGGAGLLIALLADRDQMLLYLPGRIVYHAAAGYRGDSKTDAKDAAIIADQARMRRDLHPMRVDDEISVELKILTSRRTDLMRDRTRAINRLRALLTGYFPALERALDVRNSAGGLILLTGYQTPDGLRKLGRTKLEGWLRKRKAYNASRLADVAIEAANMQLVRVAGQDVAAASVGKLARQVLSLNVELRELDSSIEERFRRHRHAEVIESMPGFGPLLGAEFLAATGGDVSAFGTADRLAGISGLAPVPRDSGRVSGNLRRPRRYDRRLLRAFYLSAQLSIRHSAQSQVFYDRKRAEGKRHTQAVLALARRRLNVLWAMLRDQSPYRPPAIEAVAA</sequence>
<keyword evidence="4" id="KW-1185">Reference proteome</keyword>